<protein>
    <recommendedName>
        <fullName evidence="4">DUF4440 domain-containing protein</fullName>
    </recommendedName>
</protein>
<evidence type="ECO:0000256" key="1">
    <source>
        <dbReference type="SAM" id="SignalP"/>
    </source>
</evidence>
<organism evidence="2 3">
    <name type="scientific">Methylocaldum marinum</name>
    <dbReference type="NCBI Taxonomy" id="1432792"/>
    <lineage>
        <taxon>Bacteria</taxon>
        <taxon>Pseudomonadati</taxon>
        <taxon>Pseudomonadota</taxon>
        <taxon>Gammaproteobacteria</taxon>
        <taxon>Methylococcales</taxon>
        <taxon>Methylococcaceae</taxon>
        <taxon>Methylocaldum</taxon>
    </lineage>
</organism>
<evidence type="ECO:0000313" key="2">
    <source>
        <dbReference type="EMBL" id="BBA34878.1"/>
    </source>
</evidence>
<dbReference type="RefSeq" id="WP_145986539.1">
    <property type="nucleotide sequence ID" value="NZ_AP017928.1"/>
</dbReference>
<keyword evidence="3" id="KW-1185">Reference proteome</keyword>
<keyword evidence="1" id="KW-0732">Signal</keyword>
<evidence type="ECO:0008006" key="4">
    <source>
        <dbReference type="Google" id="ProtNLM"/>
    </source>
</evidence>
<dbReference type="AlphaFoldDB" id="A0A250KT95"/>
<dbReference type="EMBL" id="AP017928">
    <property type="protein sequence ID" value="BBA34878.1"/>
    <property type="molecule type" value="Genomic_DNA"/>
</dbReference>
<name>A0A250KT95_9GAMM</name>
<gene>
    <name evidence="2" type="ORF">sS8_2934</name>
</gene>
<dbReference type="PROSITE" id="PS51257">
    <property type="entry name" value="PROKAR_LIPOPROTEIN"/>
    <property type="match status" value="1"/>
</dbReference>
<dbReference type="Proteomes" id="UP000266313">
    <property type="component" value="Chromosome"/>
</dbReference>
<feature type="chain" id="PRO_5013055299" description="DUF4440 domain-containing protein" evidence="1">
    <location>
        <begin position="23"/>
        <end position="145"/>
    </location>
</feature>
<sequence length="145" mass="16877">MHALRLLLPLILLISSISGACAAEVPDPELQAFWTRFRQAVLAYDKNKVATMTRFPFEVRGVYYGDPGKDYNRKGFLAIYERLMVQRISVPSGNVSIEKSMIEFIEDKTEIAPKDVSTESRMRFEQFVFERVRGRWLFTRAYLEE</sequence>
<dbReference type="KEGG" id="mmai:sS8_2934"/>
<feature type="signal peptide" evidence="1">
    <location>
        <begin position="1"/>
        <end position="22"/>
    </location>
</feature>
<accession>A0A250KT95</accession>
<proteinExistence type="predicted"/>
<reference evidence="2 3" key="1">
    <citation type="submission" date="2016-12" db="EMBL/GenBank/DDBJ databases">
        <title>Genome sequencing of Methylocaldum marinum.</title>
        <authorList>
            <person name="Takeuchi M."/>
            <person name="Kamagata Y."/>
            <person name="Hiraoka S."/>
            <person name="Oshima K."/>
            <person name="Hattori M."/>
            <person name="Iwasaki W."/>
        </authorList>
    </citation>
    <scope>NUCLEOTIDE SEQUENCE [LARGE SCALE GENOMIC DNA]</scope>
    <source>
        <strain evidence="2 3">S8</strain>
    </source>
</reference>
<dbReference type="OrthoDB" id="7069182at2"/>
<evidence type="ECO:0000313" key="3">
    <source>
        <dbReference type="Proteomes" id="UP000266313"/>
    </source>
</evidence>